<feature type="disulfide bond" evidence="1">
    <location>
        <begin position="735"/>
        <end position="744"/>
    </location>
</feature>
<evidence type="ECO:0000313" key="5">
    <source>
        <dbReference type="EnsemblMetazoa" id="CLYHEMP003350.1"/>
    </source>
</evidence>
<feature type="compositionally biased region" description="Basic and acidic residues" evidence="2">
    <location>
        <begin position="367"/>
        <end position="388"/>
    </location>
</feature>
<feature type="region of interest" description="Disordered" evidence="2">
    <location>
        <begin position="201"/>
        <end position="454"/>
    </location>
</feature>
<feature type="chain" id="PRO_5029861763" description="EGF-like domain-containing protein" evidence="3">
    <location>
        <begin position="21"/>
        <end position="784"/>
    </location>
</feature>
<dbReference type="PROSITE" id="PS01186">
    <property type="entry name" value="EGF_2"/>
    <property type="match status" value="1"/>
</dbReference>
<feature type="compositionally biased region" description="Basic and acidic residues" evidence="2">
    <location>
        <begin position="395"/>
        <end position="454"/>
    </location>
</feature>
<feature type="compositionally biased region" description="Polar residues" evidence="2">
    <location>
        <begin position="323"/>
        <end position="333"/>
    </location>
</feature>
<comment type="caution">
    <text evidence="1">Lacks conserved residue(s) required for the propagation of feature annotation.</text>
</comment>
<protein>
    <recommendedName>
        <fullName evidence="4">EGF-like domain-containing protein</fullName>
    </recommendedName>
</protein>
<dbReference type="SUPFAM" id="SSF57196">
    <property type="entry name" value="EGF/Laminin"/>
    <property type="match status" value="2"/>
</dbReference>
<name>A0A7M5V4N8_9CNID</name>
<reference evidence="5" key="1">
    <citation type="submission" date="2021-01" db="UniProtKB">
        <authorList>
            <consortium name="EnsemblMetazoa"/>
        </authorList>
    </citation>
    <scope>IDENTIFICATION</scope>
</reference>
<feature type="compositionally biased region" description="Polar residues" evidence="2">
    <location>
        <begin position="349"/>
        <end position="366"/>
    </location>
</feature>
<feature type="compositionally biased region" description="Basic and acidic residues" evidence="2">
    <location>
        <begin position="201"/>
        <end position="211"/>
    </location>
</feature>
<feature type="region of interest" description="Disordered" evidence="2">
    <location>
        <begin position="461"/>
        <end position="480"/>
    </location>
</feature>
<evidence type="ECO:0000313" key="6">
    <source>
        <dbReference type="Proteomes" id="UP000594262"/>
    </source>
</evidence>
<dbReference type="PROSITE" id="PS50026">
    <property type="entry name" value="EGF_3"/>
    <property type="match status" value="2"/>
</dbReference>
<feature type="disulfide bond" evidence="1">
    <location>
        <begin position="755"/>
        <end position="772"/>
    </location>
</feature>
<keyword evidence="6" id="KW-1185">Reference proteome</keyword>
<dbReference type="PANTHER" id="PTHR24044:SF420">
    <property type="entry name" value="DELTA AND NOTCH-LIKE EPIDERMAL GROWTH FACTOR-RELATED RECEPTOR ISOFORM X1"/>
    <property type="match status" value="1"/>
</dbReference>
<proteinExistence type="predicted"/>
<feature type="compositionally biased region" description="Basic and acidic residues" evidence="2">
    <location>
        <begin position="304"/>
        <end position="317"/>
    </location>
</feature>
<dbReference type="InterPro" id="IPR000742">
    <property type="entry name" value="EGF"/>
</dbReference>
<evidence type="ECO:0000259" key="4">
    <source>
        <dbReference type="PROSITE" id="PS50026"/>
    </source>
</evidence>
<evidence type="ECO:0000256" key="3">
    <source>
        <dbReference type="SAM" id="SignalP"/>
    </source>
</evidence>
<dbReference type="PROSITE" id="PS00022">
    <property type="entry name" value="EGF_1"/>
    <property type="match status" value="2"/>
</dbReference>
<organism evidence="5 6">
    <name type="scientific">Clytia hemisphaerica</name>
    <dbReference type="NCBI Taxonomy" id="252671"/>
    <lineage>
        <taxon>Eukaryota</taxon>
        <taxon>Metazoa</taxon>
        <taxon>Cnidaria</taxon>
        <taxon>Hydrozoa</taxon>
        <taxon>Hydroidolina</taxon>
        <taxon>Leptothecata</taxon>
        <taxon>Obeliida</taxon>
        <taxon>Clytiidae</taxon>
        <taxon>Clytia</taxon>
    </lineage>
</organism>
<feature type="signal peptide" evidence="3">
    <location>
        <begin position="1"/>
        <end position="20"/>
    </location>
</feature>
<dbReference type="SMART" id="SM00181">
    <property type="entry name" value="EGF"/>
    <property type="match status" value="2"/>
</dbReference>
<keyword evidence="1" id="KW-0245">EGF-like domain</keyword>
<feature type="disulfide bond" evidence="1">
    <location>
        <begin position="774"/>
        <end position="783"/>
    </location>
</feature>
<feature type="domain" description="EGF-like" evidence="4">
    <location>
        <begin position="746"/>
        <end position="784"/>
    </location>
</feature>
<keyword evidence="3" id="KW-0732">Signal</keyword>
<accession>A0A7M5V4N8</accession>
<dbReference type="GO" id="GO:0005112">
    <property type="term" value="F:Notch binding"/>
    <property type="evidence" value="ECO:0007669"/>
    <property type="project" value="TreeGrafter"/>
</dbReference>
<dbReference type="Proteomes" id="UP000594262">
    <property type="component" value="Unplaced"/>
</dbReference>
<evidence type="ECO:0000256" key="2">
    <source>
        <dbReference type="SAM" id="MobiDB-lite"/>
    </source>
</evidence>
<dbReference type="CDD" id="cd00054">
    <property type="entry name" value="EGF_CA"/>
    <property type="match status" value="1"/>
</dbReference>
<dbReference type="InterPro" id="IPR050906">
    <property type="entry name" value="Notch_signaling"/>
</dbReference>
<dbReference type="PANTHER" id="PTHR24044">
    <property type="entry name" value="NOTCH LIGAND FAMILY MEMBER"/>
    <property type="match status" value="1"/>
</dbReference>
<feature type="compositionally biased region" description="Basic and acidic residues" evidence="2">
    <location>
        <begin position="243"/>
        <end position="296"/>
    </location>
</feature>
<evidence type="ECO:0000256" key="1">
    <source>
        <dbReference type="PROSITE-ProRule" id="PRU00076"/>
    </source>
</evidence>
<dbReference type="Gene3D" id="2.10.25.10">
    <property type="entry name" value="Laminin"/>
    <property type="match status" value="2"/>
</dbReference>
<dbReference type="EnsemblMetazoa" id="CLYHEMT003350.1">
    <property type="protein sequence ID" value="CLYHEMP003350.1"/>
    <property type="gene ID" value="CLYHEMG003350"/>
</dbReference>
<feature type="domain" description="EGF-like" evidence="4">
    <location>
        <begin position="709"/>
        <end position="745"/>
    </location>
</feature>
<dbReference type="Pfam" id="PF00008">
    <property type="entry name" value="EGF"/>
    <property type="match status" value="1"/>
</dbReference>
<sequence length="784" mass="88117">TKRLTLTLLTLNVIFYAVASRHITDYGEAKGNGNTERFTTIDNHVIEPIGSEINNFNPDSNFENQIGGIDDDANLNRDHLSGNLDRILHLEHGDIHSYKNYDRDGLSRAKAAQRNLTDGEEGVNSNDEDVIEVENFDGENTNLVKHLEFQNGDDAPKAGRVAETIDAGLTSDLNGIEDTNQLVAQGAEQLTHKTDVEIVNYHEDSKDENSKGKKKSTMHFDKNNDENGVSQKTKLSKSKKVIKNNEGDSDQWKVDKDDVISSKDDVTSSKDDETSSKDDVTSSKDDVTSSKDDATSSKDGVTSSKDDVTSSKDDVTSSKDGVTSSKDGVTSSKDYATSSKDDATSSKDGVTSSKDGVTSSKDNVTSSKEDLEDQTKVTLNKEEKKNSGSDEVDDVDKADFEEVENGENKKYGEVKNEKKERKDEKKKNEPNDKEAILKLGDEEKDKEMEKEVAQQEIDKIKAAQKESARKETVQKESAEKKIEQLAVQQAVAQMEIEKFKTAQKEAARIEIEKIKAAQKEAIQNVAAQREAARKEIEKIKSAQHEAALKEIEKIKSAQHEAALKEIENIKKARNEAAQKEINQKETGSTELIDDFKKNQQEQKLKCKNKTINAVFDACTIEFDLDFEDLMKLNREYSITYPPNTFQIPCDYEPCDWDPRPITSWHHTEEPISFQHHLNEPIRMLHYHQRKGKHVSHDIHVFDGRKHKQHFVSHESPCMNRGIALPTKHRDYQCICRKGFYGAVCAGIDHCARRPCLHGGHCHVNDVTPGYTCSCPRHWFGLRCE</sequence>
<dbReference type="AlphaFoldDB" id="A0A7M5V4N8"/>
<keyword evidence="1" id="KW-1015">Disulfide bond</keyword>
<dbReference type="CDD" id="cd06503">
    <property type="entry name" value="ATP-synt_Fo_b"/>
    <property type="match status" value="1"/>
</dbReference>